<keyword evidence="5" id="KW-1185">Reference proteome</keyword>
<dbReference type="Pfam" id="PF00226">
    <property type="entry name" value="DnaJ"/>
    <property type="match status" value="1"/>
</dbReference>
<dbReference type="Gene3D" id="1.10.287.110">
    <property type="entry name" value="DnaJ domain"/>
    <property type="match status" value="1"/>
</dbReference>
<dbReference type="PRINTS" id="PR00625">
    <property type="entry name" value="JDOMAIN"/>
</dbReference>
<dbReference type="RefSeq" id="WP_006441577.1">
    <property type="nucleotide sequence ID" value="NZ_CP036524.1"/>
</dbReference>
<dbReference type="Proteomes" id="UP000004893">
    <property type="component" value="Unassembled WGS sequence"/>
</dbReference>
<dbReference type="InterPro" id="IPR036869">
    <property type="entry name" value="J_dom_sf"/>
</dbReference>
<feature type="domain" description="J" evidence="3">
    <location>
        <begin position="5"/>
        <end position="71"/>
    </location>
</feature>
<name>C0BWR1_9FIRM</name>
<keyword evidence="1" id="KW-0235">DNA replication</keyword>
<organism evidence="4 5">
    <name type="scientific">[Clostridium] hylemonae DSM 15053</name>
    <dbReference type="NCBI Taxonomy" id="553973"/>
    <lineage>
        <taxon>Bacteria</taxon>
        <taxon>Bacillati</taxon>
        <taxon>Bacillota</taxon>
        <taxon>Clostridia</taxon>
        <taxon>Lachnospirales</taxon>
        <taxon>Lachnospiraceae</taxon>
    </lineage>
</organism>
<dbReference type="SMART" id="SM00271">
    <property type="entry name" value="DnaJ"/>
    <property type="match status" value="1"/>
</dbReference>
<protein>
    <submittedName>
        <fullName evidence="4">DnaJ domain protein</fullName>
    </submittedName>
</protein>
<dbReference type="SUPFAM" id="SSF46565">
    <property type="entry name" value="Chaperone J-domain"/>
    <property type="match status" value="1"/>
</dbReference>
<dbReference type="GO" id="GO:0006260">
    <property type="term" value="P:DNA replication"/>
    <property type="evidence" value="ECO:0007669"/>
    <property type="project" value="UniProtKB-KW"/>
</dbReference>
<dbReference type="AlphaFoldDB" id="C0BWR1"/>
<dbReference type="HOGENOM" id="CLU_1243696_0_0_9"/>
<dbReference type="PANTHER" id="PTHR44145">
    <property type="entry name" value="DNAJ HOMOLOG SUBFAMILY A MEMBER 3, MITOCHONDRIAL"/>
    <property type="match status" value="1"/>
</dbReference>
<dbReference type="CDD" id="cd06257">
    <property type="entry name" value="DnaJ"/>
    <property type="match status" value="1"/>
</dbReference>
<dbReference type="InterPro" id="IPR051938">
    <property type="entry name" value="Apopto_cytoskel_mod"/>
</dbReference>
<reference evidence="4" key="1">
    <citation type="submission" date="2009-02" db="EMBL/GenBank/DDBJ databases">
        <authorList>
            <person name="Fulton L."/>
            <person name="Clifton S."/>
            <person name="Fulton B."/>
            <person name="Xu J."/>
            <person name="Minx P."/>
            <person name="Pepin K.H."/>
            <person name="Johnson M."/>
            <person name="Bhonagiri V."/>
            <person name="Nash W.E."/>
            <person name="Mardis E.R."/>
            <person name="Wilson R.K."/>
        </authorList>
    </citation>
    <scope>NUCLEOTIDE SEQUENCE [LARGE SCALE GENOMIC DNA]</scope>
    <source>
        <strain evidence="4">DSM 15053</strain>
    </source>
</reference>
<proteinExistence type="predicted"/>
<dbReference type="PROSITE" id="PS50076">
    <property type="entry name" value="DNAJ_2"/>
    <property type="match status" value="1"/>
</dbReference>
<dbReference type="EMBL" id="ABYI02000007">
    <property type="protein sequence ID" value="EEG75509.1"/>
    <property type="molecule type" value="Genomic_DNA"/>
</dbReference>
<evidence type="ECO:0000313" key="4">
    <source>
        <dbReference type="EMBL" id="EEG75509.1"/>
    </source>
</evidence>
<dbReference type="PANTHER" id="PTHR44145:SF3">
    <property type="entry name" value="DNAJ HOMOLOG SUBFAMILY A MEMBER 3, MITOCHONDRIAL"/>
    <property type="match status" value="1"/>
</dbReference>
<dbReference type="STRING" id="553973.CLOHYLEM_04245"/>
<evidence type="ECO:0000313" key="5">
    <source>
        <dbReference type="Proteomes" id="UP000004893"/>
    </source>
</evidence>
<dbReference type="InterPro" id="IPR001623">
    <property type="entry name" value="DnaJ_domain"/>
</dbReference>
<comment type="caution">
    <text evidence="4">The sequence shown here is derived from an EMBL/GenBank/DDBJ whole genome shotgun (WGS) entry which is preliminary data.</text>
</comment>
<keyword evidence="2" id="KW-0143">Chaperone</keyword>
<reference evidence="4" key="2">
    <citation type="submission" date="2013-06" db="EMBL/GenBank/DDBJ databases">
        <title>Draft genome sequence of Clostridium hylemonae (DSM 15053).</title>
        <authorList>
            <person name="Sudarsanam P."/>
            <person name="Ley R."/>
            <person name="Guruge J."/>
            <person name="Turnbaugh P.J."/>
            <person name="Mahowald M."/>
            <person name="Liep D."/>
            <person name="Gordon J."/>
        </authorList>
    </citation>
    <scope>NUCLEOTIDE SEQUENCE</scope>
    <source>
        <strain evidence="4">DSM 15053</strain>
    </source>
</reference>
<evidence type="ECO:0000256" key="2">
    <source>
        <dbReference type="ARBA" id="ARBA00023186"/>
    </source>
</evidence>
<sequence length="212" mass="24849">MENRNYYDILGVSTKAAPDEITAAKNALAKQYHPDANIKNGIDTTDKMQEILEAYNILSDTVKRAEYDREISGRRQDMQTFDLKSGAYGQEQSEEETFVTYWKAAGALYEIIMESNELFRQKEETSRLAQLSMQALKHILILKDASIPEKYWHPDIMNWLLFTWYKNRNMTVAYLLTMYDEYVKKSASPVEKLKLQGRSHRFQHSVKRLIKF</sequence>
<dbReference type="eggNOG" id="COG0484">
    <property type="taxonomic scope" value="Bacteria"/>
</dbReference>
<accession>C0BWR1</accession>
<gene>
    <name evidence="4" type="ORF">CLOHYLEM_04245</name>
</gene>
<evidence type="ECO:0000259" key="3">
    <source>
        <dbReference type="PROSITE" id="PS50076"/>
    </source>
</evidence>
<evidence type="ECO:0000256" key="1">
    <source>
        <dbReference type="ARBA" id="ARBA00022705"/>
    </source>
</evidence>
<dbReference type="OrthoDB" id="9779889at2"/>